<evidence type="ECO:0000256" key="2">
    <source>
        <dbReference type="ARBA" id="ARBA00023002"/>
    </source>
</evidence>
<protein>
    <submittedName>
        <fullName evidence="5">Thioredoxin reductase</fullName>
    </submittedName>
</protein>
<feature type="domain" description="Cyclic nucleotide-binding" evidence="4">
    <location>
        <begin position="29"/>
        <end position="149"/>
    </location>
</feature>
<name>A0A0K1PRH0_9BACT</name>
<gene>
    <name evidence="5" type="ORF">AKJ09_02792</name>
</gene>
<dbReference type="AlphaFoldDB" id="A0A0K1PRH0"/>
<evidence type="ECO:0000259" key="4">
    <source>
        <dbReference type="PROSITE" id="PS50042"/>
    </source>
</evidence>
<evidence type="ECO:0000313" key="6">
    <source>
        <dbReference type="Proteomes" id="UP000064967"/>
    </source>
</evidence>
<dbReference type="PRINTS" id="PR00368">
    <property type="entry name" value="FADPNR"/>
</dbReference>
<dbReference type="STRING" id="1391654.AKJ09_02792"/>
<dbReference type="SMART" id="SM00100">
    <property type="entry name" value="cNMP"/>
    <property type="match status" value="1"/>
</dbReference>
<dbReference type="SUPFAM" id="SSF51905">
    <property type="entry name" value="FAD/NAD(P)-binding domain"/>
    <property type="match status" value="1"/>
</dbReference>
<dbReference type="PANTHER" id="PTHR48105">
    <property type="entry name" value="THIOREDOXIN REDUCTASE 1-RELATED-RELATED"/>
    <property type="match status" value="1"/>
</dbReference>
<dbReference type="InterPro" id="IPR000595">
    <property type="entry name" value="cNMP-bd_dom"/>
</dbReference>
<dbReference type="Pfam" id="PF00027">
    <property type="entry name" value="cNMP_binding"/>
    <property type="match status" value="1"/>
</dbReference>
<feature type="region of interest" description="Disordered" evidence="3">
    <location>
        <begin position="1"/>
        <end position="20"/>
    </location>
</feature>
<evidence type="ECO:0000256" key="1">
    <source>
        <dbReference type="ARBA" id="ARBA00022630"/>
    </source>
</evidence>
<dbReference type="GO" id="GO:0016491">
    <property type="term" value="F:oxidoreductase activity"/>
    <property type="evidence" value="ECO:0007669"/>
    <property type="project" value="UniProtKB-KW"/>
</dbReference>
<accession>A0A0K1PRH0</accession>
<evidence type="ECO:0000313" key="5">
    <source>
        <dbReference type="EMBL" id="AKU96128.1"/>
    </source>
</evidence>
<dbReference type="InterPro" id="IPR036188">
    <property type="entry name" value="FAD/NAD-bd_sf"/>
</dbReference>
<dbReference type="OrthoDB" id="9806179at2"/>
<feature type="compositionally biased region" description="Polar residues" evidence="3">
    <location>
        <begin position="1"/>
        <end position="14"/>
    </location>
</feature>
<dbReference type="SUPFAM" id="SSF51206">
    <property type="entry name" value="cAMP-binding domain-like"/>
    <property type="match status" value="1"/>
</dbReference>
<organism evidence="5 6">
    <name type="scientific">Labilithrix luteola</name>
    <dbReference type="NCBI Taxonomy" id="1391654"/>
    <lineage>
        <taxon>Bacteria</taxon>
        <taxon>Pseudomonadati</taxon>
        <taxon>Myxococcota</taxon>
        <taxon>Polyangia</taxon>
        <taxon>Polyangiales</taxon>
        <taxon>Labilitrichaceae</taxon>
        <taxon>Labilithrix</taxon>
    </lineage>
</organism>
<sequence>MQTATISNANSSAGPNRPFGELSNRVAQMFPVLTPAQVARIAAFGQEMRYPAGHVLYDQGDTHLPFFVVLEGQIDVVYARPGGIEELITTLGEHQFTGEVTLLTDRRSFVQVRAKTDVRVIRVEQPRLRAIVQTESELSELLMRAFILRRVALLSSGYGDSVIIGSRNSAATLRLQAFFARNGQPVQYLDVERDAVVQELLDRFHVSVDDIPLVIVCRRGCVLRNPTETQVADCLGFNANVQMESIRDVVICGSGPGGLAAAVYGASEGLDVLVIESTAPGGQAASSSKIENYLGFPTGISGQALAGRAFTQAEKFGAQIVVARSAVRIDCGHPIIQIDLGGGDIVRTRALIIATGAEYKKLDLPELSRFEGVGVYYAATYVEAQRCGDNEVVIVGGGNSAGQAATFLARSCKHVHMLIRGPDLAASMSRYLVRRIEETPNITLRKRTRIVGLHGKEHLEQVTWRDDATGETSTHPIRHLFTMAGASPNTRWLHGCVMTDAKGFVCSGADLTHEMLLEAHWPLERAPLLFETSRPHIFAVGDVRANSVKRVASAVGEGSVCIQLVHRILTE</sequence>
<keyword evidence="1" id="KW-0285">Flavoprotein</keyword>
<dbReference type="InterPro" id="IPR014710">
    <property type="entry name" value="RmlC-like_jellyroll"/>
</dbReference>
<keyword evidence="2" id="KW-0560">Oxidoreductase</keyword>
<dbReference type="PRINTS" id="PR00469">
    <property type="entry name" value="PNDRDTASEII"/>
</dbReference>
<dbReference type="Proteomes" id="UP000064967">
    <property type="component" value="Chromosome"/>
</dbReference>
<keyword evidence="6" id="KW-1185">Reference proteome</keyword>
<dbReference type="Gene3D" id="3.50.50.60">
    <property type="entry name" value="FAD/NAD(P)-binding domain"/>
    <property type="match status" value="2"/>
</dbReference>
<dbReference type="RefSeq" id="WP_146647465.1">
    <property type="nucleotide sequence ID" value="NZ_CP012333.1"/>
</dbReference>
<dbReference type="Pfam" id="PF07992">
    <property type="entry name" value="Pyr_redox_2"/>
    <property type="match status" value="1"/>
</dbReference>
<dbReference type="InterPro" id="IPR050097">
    <property type="entry name" value="Ferredoxin-NADP_redctase_2"/>
</dbReference>
<dbReference type="CDD" id="cd00038">
    <property type="entry name" value="CAP_ED"/>
    <property type="match status" value="1"/>
</dbReference>
<dbReference type="InterPro" id="IPR023753">
    <property type="entry name" value="FAD/NAD-binding_dom"/>
</dbReference>
<dbReference type="PATRIC" id="fig|1391654.3.peg.2826"/>
<evidence type="ECO:0000256" key="3">
    <source>
        <dbReference type="SAM" id="MobiDB-lite"/>
    </source>
</evidence>
<dbReference type="Gene3D" id="2.60.120.10">
    <property type="entry name" value="Jelly Rolls"/>
    <property type="match status" value="1"/>
</dbReference>
<dbReference type="InterPro" id="IPR018490">
    <property type="entry name" value="cNMP-bd_dom_sf"/>
</dbReference>
<dbReference type="KEGG" id="llu:AKJ09_02792"/>
<dbReference type="PROSITE" id="PS50042">
    <property type="entry name" value="CNMP_BINDING_3"/>
    <property type="match status" value="1"/>
</dbReference>
<dbReference type="EMBL" id="CP012333">
    <property type="protein sequence ID" value="AKU96128.1"/>
    <property type="molecule type" value="Genomic_DNA"/>
</dbReference>
<proteinExistence type="predicted"/>
<reference evidence="5 6" key="1">
    <citation type="submission" date="2015-08" db="EMBL/GenBank/DDBJ databases">
        <authorList>
            <person name="Babu N.S."/>
            <person name="Beckwith C.J."/>
            <person name="Beseler K.G."/>
            <person name="Brison A."/>
            <person name="Carone J.V."/>
            <person name="Caskin T.P."/>
            <person name="Diamond M."/>
            <person name="Durham M.E."/>
            <person name="Foxe J.M."/>
            <person name="Go M."/>
            <person name="Henderson B.A."/>
            <person name="Jones I.B."/>
            <person name="McGettigan J.A."/>
            <person name="Micheletti S.J."/>
            <person name="Nasrallah M.E."/>
            <person name="Ortiz D."/>
            <person name="Piller C.R."/>
            <person name="Privatt S.R."/>
            <person name="Schneider S.L."/>
            <person name="Sharp S."/>
            <person name="Smith T.C."/>
            <person name="Stanton J.D."/>
            <person name="Ullery H.E."/>
            <person name="Wilson R.J."/>
            <person name="Serrano M.G."/>
            <person name="Buck G."/>
            <person name="Lee V."/>
            <person name="Wang Y."/>
            <person name="Carvalho R."/>
            <person name="Voegtly L."/>
            <person name="Shi R."/>
            <person name="Duckworth R."/>
            <person name="Johnson A."/>
            <person name="Loviza R."/>
            <person name="Walstead R."/>
            <person name="Shah Z."/>
            <person name="Kiflezghi M."/>
            <person name="Wade K."/>
            <person name="Ball S.L."/>
            <person name="Bradley K.W."/>
            <person name="Asai D.J."/>
            <person name="Bowman C.A."/>
            <person name="Russell D.A."/>
            <person name="Pope W.H."/>
            <person name="Jacobs-Sera D."/>
            <person name="Hendrix R.W."/>
            <person name="Hatfull G.F."/>
        </authorList>
    </citation>
    <scope>NUCLEOTIDE SEQUENCE [LARGE SCALE GENOMIC DNA]</scope>
    <source>
        <strain evidence="5 6">DSM 27648</strain>
    </source>
</reference>